<evidence type="ECO:0000256" key="10">
    <source>
        <dbReference type="ARBA" id="ARBA00023157"/>
    </source>
</evidence>
<dbReference type="GO" id="GO:0097374">
    <property type="term" value="P:sensory neuron axon guidance"/>
    <property type="evidence" value="ECO:0007669"/>
    <property type="project" value="TreeGrafter"/>
</dbReference>
<dbReference type="Gene3D" id="2.60.40.10">
    <property type="entry name" value="Immunoglobulins"/>
    <property type="match status" value="6"/>
</dbReference>
<dbReference type="InterPro" id="IPR008936">
    <property type="entry name" value="Rho_GTPase_activation_prot"/>
</dbReference>
<evidence type="ECO:0000256" key="1">
    <source>
        <dbReference type="ARBA" id="ARBA00004251"/>
    </source>
</evidence>
<comment type="caution">
    <text evidence="12">Lacks conserved residue(s) required for the propagation of feature annotation.</text>
</comment>
<evidence type="ECO:0000256" key="3">
    <source>
        <dbReference type="ARBA" id="ARBA00022475"/>
    </source>
</evidence>
<proteinExistence type="inferred from homology"/>
<dbReference type="Pfam" id="PF01833">
    <property type="entry name" value="TIG"/>
    <property type="match status" value="4"/>
</dbReference>
<evidence type="ECO:0000313" key="17">
    <source>
        <dbReference type="EMBL" id="QQP35343.1"/>
    </source>
</evidence>
<keyword evidence="8 14" id="KW-1133">Transmembrane helix</keyword>
<dbReference type="InterPro" id="IPR015943">
    <property type="entry name" value="WD40/YVTN_repeat-like_dom_sf"/>
</dbReference>
<dbReference type="Pfam" id="PF18020">
    <property type="entry name" value="TIG_2"/>
    <property type="match status" value="1"/>
</dbReference>
<evidence type="ECO:0000256" key="7">
    <source>
        <dbReference type="ARBA" id="ARBA00022902"/>
    </source>
</evidence>
<dbReference type="GO" id="GO:0005886">
    <property type="term" value="C:plasma membrane"/>
    <property type="evidence" value="ECO:0007669"/>
    <property type="project" value="UniProtKB-SubCell"/>
</dbReference>
<evidence type="ECO:0000256" key="13">
    <source>
        <dbReference type="SAM" id="Coils"/>
    </source>
</evidence>
<dbReference type="SUPFAM" id="SSF81296">
    <property type="entry name" value="E set domains"/>
    <property type="match status" value="3"/>
</dbReference>
<dbReference type="PANTHER" id="PTHR22625">
    <property type="entry name" value="PLEXIN"/>
    <property type="match status" value="1"/>
</dbReference>
<dbReference type="SUPFAM" id="SSF103575">
    <property type="entry name" value="Plexin repeat"/>
    <property type="match status" value="1"/>
</dbReference>
<dbReference type="InterPro" id="IPR031148">
    <property type="entry name" value="Plexin"/>
</dbReference>
<evidence type="ECO:0000256" key="9">
    <source>
        <dbReference type="ARBA" id="ARBA00023136"/>
    </source>
</evidence>
<dbReference type="EMBL" id="CP045907">
    <property type="protein sequence ID" value="QQP35343.1"/>
    <property type="molecule type" value="Genomic_DNA"/>
</dbReference>
<evidence type="ECO:0000256" key="12">
    <source>
        <dbReference type="PROSITE-ProRule" id="PRU00352"/>
    </source>
</evidence>
<protein>
    <submittedName>
        <fullName evidence="17">PlexinBlike</fullName>
    </submittedName>
</protein>
<dbReference type="Gene3D" id="1.10.506.10">
    <property type="entry name" value="GTPase Activation - p120gap, domain 1"/>
    <property type="match status" value="1"/>
</dbReference>
<dbReference type="CDD" id="cd11236">
    <property type="entry name" value="Sema_plexin_like"/>
    <property type="match status" value="1"/>
</dbReference>
<evidence type="ECO:0000256" key="15">
    <source>
        <dbReference type="SAM" id="SignalP"/>
    </source>
</evidence>
<comment type="similarity">
    <text evidence="2">Belongs to the plexin family.</text>
</comment>
<feature type="signal peptide" evidence="15">
    <location>
        <begin position="1"/>
        <end position="18"/>
    </location>
</feature>
<keyword evidence="9 14" id="KW-0472">Membrane</keyword>
<dbReference type="InterPro" id="IPR014756">
    <property type="entry name" value="Ig_E-set"/>
</dbReference>
<dbReference type="SUPFAM" id="SSF101912">
    <property type="entry name" value="Sema domain"/>
    <property type="match status" value="1"/>
</dbReference>
<keyword evidence="6" id="KW-0677">Repeat</keyword>
<keyword evidence="4 14" id="KW-0812">Transmembrane</keyword>
<feature type="domain" description="Sema" evidence="16">
    <location>
        <begin position="1"/>
        <end position="474"/>
    </location>
</feature>
<dbReference type="GO" id="GO:0017154">
    <property type="term" value="F:semaphorin receptor activity"/>
    <property type="evidence" value="ECO:0007669"/>
    <property type="project" value="InterPro"/>
</dbReference>
<name>A0A7T8GPL6_CALRO</name>
<dbReference type="InterPro" id="IPR002909">
    <property type="entry name" value="IPT_dom"/>
</dbReference>
<dbReference type="InterPro" id="IPR013783">
    <property type="entry name" value="Ig-like_fold"/>
</dbReference>
<dbReference type="Proteomes" id="UP000595437">
    <property type="component" value="Chromosome 18"/>
</dbReference>
<evidence type="ECO:0000256" key="5">
    <source>
        <dbReference type="ARBA" id="ARBA00022729"/>
    </source>
</evidence>
<dbReference type="PROSITE" id="PS51004">
    <property type="entry name" value="SEMA"/>
    <property type="match status" value="1"/>
</dbReference>
<evidence type="ECO:0000313" key="18">
    <source>
        <dbReference type="Proteomes" id="UP000595437"/>
    </source>
</evidence>
<dbReference type="OrthoDB" id="125363at2759"/>
<feature type="non-terminal residue" evidence="17">
    <location>
        <position position="1559"/>
    </location>
</feature>
<organism evidence="17 18">
    <name type="scientific">Caligus rogercresseyi</name>
    <name type="common">Sea louse</name>
    <dbReference type="NCBI Taxonomy" id="217165"/>
    <lineage>
        <taxon>Eukaryota</taxon>
        <taxon>Metazoa</taxon>
        <taxon>Ecdysozoa</taxon>
        <taxon>Arthropoda</taxon>
        <taxon>Crustacea</taxon>
        <taxon>Multicrustacea</taxon>
        <taxon>Hexanauplia</taxon>
        <taxon>Copepoda</taxon>
        <taxon>Siphonostomatoida</taxon>
        <taxon>Caligidae</taxon>
        <taxon>Caligus</taxon>
    </lineage>
</organism>
<dbReference type="InterPro" id="IPR016201">
    <property type="entry name" value="PSI"/>
</dbReference>
<dbReference type="GO" id="GO:0007162">
    <property type="term" value="P:negative regulation of cell adhesion"/>
    <property type="evidence" value="ECO:0007669"/>
    <property type="project" value="TreeGrafter"/>
</dbReference>
<evidence type="ECO:0000256" key="11">
    <source>
        <dbReference type="ARBA" id="ARBA00023180"/>
    </source>
</evidence>
<reference evidence="18" key="1">
    <citation type="submission" date="2021-01" db="EMBL/GenBank/DDBJ databases">
        <title>Caligus Genome Assembly.</title>
        <authorList>
            <person name="Gallardo-Escarate C."/>
        </authorList>
    </citation>
    <scope>NUCLEOTIDE SEQUENCE [LARGE SCALE GENOMIC DNA]</scope>
</reference>
<dbReference type="InterPro" id="IPR002165">
    <property type="entry name" value="Plexin_repeat"/>
</dbReference>
<dbReference type="SMART" id="SM00630">
    <property type="entry name" value="Sema"/>
    <property type="match status" value="1"/>
</dbReference>
<dbReference type="GO" id="GO:0002116">
    <property type="term" value="C:semaphorin receptor complex"/>
    <property type="evidence" value="ECO:0007669"/>
    <property type="project" value="TreeGrafter"/>
</dbReference>
<evidence type="ECO:0000256" key="8">
    <source>
        <dbReference type="ARBA" id="ARBA00022989"/>
    </source>
</evidence>
<dbReference type="InterPro" id="IPR041362">
    <property type="entry name" value="TIG2_plexin"/>
</dbReference>
<keyword evidence="11" id="KW-0325">Glycoprotein</keyword>
<dbReference type="SMART" id="SM00429">
    <property type="entry name" value="IPT"/>
    <property type="match status" value="4"/>
</dbReference>
<dbReference type="GO" id="GO:0050772">
    <property type="term" value="P:positive regulation of axonogenesis"/>
    <property type="evidence" value="ECO:0007669"/>
    <property type="project" value="TreeGrafter"/>
</dbReference>
<evidence type="ECO:0000256" key="2">
    <source>
        <dbReference type="ARBA" id="ARBA00010297"/>
    </source>
</evidence>
<comment type="subcellular location">
    <subcellularLocation>
        <location evidence="1">Cell membrane</location>
        <topology evidence="1">Single-pass type I membrane protein</topology>
    </subcellularLocation>
</comment>
<dbReference type="InterPro" id="IPR001627">
    <property type="entry name" value="Semap_dom"/>
</dbReference>
<gene>
    <name evidence="17" type="ORF">FKW44_023536</name>
</gene>
<keyword evidence="13" id="KW-0175">Coiled coil</keyword>
<dbReference type="GO" id="GO:0030334">
    <property type="term" value="P:regulation of cell migration"/>
    <property type="evidence" value="ECO:0007669"/>
    <property type="project" value="TreeGrafter"/>
</dbReference>
<accession>A0A7T8GPL6</accession>
<dbReference type="GO" id="GO:0008360">
    <property type="term" value="P:regulation of cell shape"/>
    <property type="evidence" value="ECO:0007669"/>
    <property type="project" value="TreeGrafter"/>
</dbReference>
<dbReference type="SMART" id="SM00423">
    <property type="entry name" value="PSI"/>
    <property type="match status" value="3"/>
</dbReference>
<keyword evidence="5 15" id="KW-0732">Signal</keyword>
<dbReference type="Pfam" id="PF08337">
    <property type="entry name" value="Plexin_cytopl"/>
    <property type="match status" value="1"/>
</dbReference>
<evidence type="ECO:0000256" key="14">
    <source>
        <dbReference type="SAM" id="Phobius"/>
    </source>
</evidence>
<dbReference type="CDD" id="cd00603">
    <property type="entry name" value="IPT_PCSR"/>
    <property type="match status" value="1"/>
</dbReference>
<dbReference type="Pfam" id="PF01403">
    <property type="entry name" value="Sema"/>
    <property type="match status" value="1"/>
</dbReference>
<dbReference type="GO" id="GO:0008045">
    <property type="term" value="P:motor neuron axon guidance"/>
    <property type="evidence" value="ECO:0007669"/>
    <property type="project" value="TreeGrafter"/>
</dbReference>
<evidence type="ECO:0000256" key="4">
    <source>
        <dbReference type="ARBA" id="ARBA00022692"/>
    </source>
</evidence>
<feature type="chain" id="PRO_5031187681" evidence="15">
    <location>
        <begin position="19"/>
        <end position="1559"/>
    </location>
</feature>
<keyword evidence="7" id="KW-0524">Neurogenesis</keyword>
<keyword evidence="18" id="KW-1185">Reference proteome</keyword>
<dbReference type="Pfam" id="PF01437">
    <property type="entry name" value="PSI"/>
    <property type="match status" value="1"/>
</dbReference>
<evidence type="ECO:0000259" key="16">
    <source>
        <dbReference type="PROSITE" id="PS51004"/>
    </source>
</evidence>
<keyword evidence="10" id="KW-1015">Disulfide bond</keyword>
<feature type="coiled-coil region" evidence="13">
    <location>
        <begin position="1235"/>
        <end position="1262"/>
    </location>
</feature>
<dbReference type="InterPro" id="IPR013548">
    <property type="entry name" value="Plexin_cytoplasmic_RasGAP_dom"/>
</dbReference>
<sequence length="1559" mass="174099">MRGILGVLVVFCSILVEGLPPPPRRYSGSRLSHLVLPGKTGRRIFLGGTNSLTELNWSLEPIHVVSTGPEEDSPLCHASGCSPEQNVSRRLTDNVNKALVFDPENRALIYCGSLHQGSCLKYDALNISSNPEFIPEAVAANDDSSSTFAFIGPQRYNRWGHGNVLYVGTTFTARGDYRHDVPAISSRNLHDLRYAESNIAKQSLLRIDVKYRDRFLVDYVYGFNTSEHIYFINVQKKSHLPGEDENEKYVTRLARICISDANYDTYTEITLECSYKGQDFNIVRDITFIQAPILGESMGYSRNDSLLMGLFAKDMEPTRGNESALCIYSMESIETQFEENLHKCFNGSMRYRNMEYISGPIQEGKCPDMGSMGNIDDFCKVGLKISGSASIREEAWGIISENIRVFTQAELNSIPVLLTGSQDGEIVLRSLSEGIQDLQVLKGPISPGLPILDLHLVGDEVISLQEDGVAIFNASDCEAFLNCGDCLRSRNPYCGWCALDNKCSLRSLCEKEDSQWFAPGGVNNRCIHLEKISPSALSVSHTVEKIHLHVTSLPTLPLGQKFLCVFNDELRLEAEHVPTGLDCPNPLSSGNRWRSMDNISLSLAFTGSRTTLLESTSIPLYDCSTQKSCRQCSATYDCLWCMETSTCLSSQSACPSSALMDYRSLIHKYPCPALDLQRIPKIPNDVLIGLKLPFTNRLPSVYREDLRYWCLVSIENAKFKVSARLLDSTILCEATQYNYFADVPEMKASLMVLVNENDVIDRANITIFKCSVIGPDCSLCKASDPTYGCNWCHGSCASNCNASSMLCPKPEITEIRPRSGPLEGGTPIEFRGTNLAIRRVDALDKMRLGNKRCHFLDFQISVSLSCRNGAVLMPKNVSAVYDGHFSPLYFEYKDYYISHVSPSKGPMAGGTTISISGVNMDIGTNVKIFLDRVQCFLKPIRRRDLIQCVLSGVPSLLQTKVVYLMIDGAKRTYRHGFSFTPNPVIHEIKPTSSFFSGGRIITIHGEHFDSIQVPEMLLHAKSGRSFVESSCYILNSRIMECETPSVNNILSTQSSHNQTNKATVSASTASDFHQFDIGFKMDNVTELLFLSKSFPNVDSKISFYEDPKYYPFGEGIKKYKGDELVLEGSKLNLASNQQDVEVNIGSKYCNVTSLTESQLVCWPPSPSDGDSYYVPMDVVVRVGKSLSFNLGEIVYEEFDEGAPSFSAEVIGGISAAGAILLFIAALGLILYRHKSSQAEREYKRIQIQMDTLENNVRSECKQAFAELQTDMTDLTSELESSGIPIREHRSYIMNVFFPGVSDHPILNMGNEMEERNAPGMAQWDALIHNKCFLLTLLDTLEKQPSFSIADRVYFASLLTVATMTNMEYLTDILRTLLLRLIERSLSSRHPQLMLRRTESVVEKLLTNWLALCLYGYMRDTPAGSSLFLLFKALKYQVEKGPVDTISQEAKYSLSESGLLREPVSYSVITCYVLQREFEEAFQTRVLDCDTISQVKAKILNAVYKNTPFSLRPSLGEIDLEWQCGQDAHVVLQDFDLTTKESPLGRRINTLGHYGVKGRA</sequence>
<dbReference type="PANTHER" id="PTHR22625:SF44">
    <property type="entry name" value="PLEXIN-B"/>
    <property type="match status" value="1"/>
</dbReference>
<dbReference type="Gene3D" id="2.130.10.10">
    <property type="entry name" value="YVTN repeat-like/Quinoprotein amine dehydrogenase"/>
    <property type="match status" value="1"/>
</dbReference>
<dbReference type="SUPFAM" id="SSF48350">
    <property type="entry name" value="GTPase activation domain, GAP"/>
    <property type="match status" value="1"/>
</dbReference>
<feature type="transmembrane region" description="Helical" evidence="14">
    <location>
        <begin position="1209"/>
        <end position="1231"/>
    </location>
</feature>
<dbReference type="InterPro" id="IPR036352">
    <property type="entry name" value="Semap_dom_sf"/>
</dbReference>
<evidence type="ECO:0000256" key="6">
    <source>
        <dbReference type="ARBA" id="ARBA00022737"/>
    </source>
</evidence>
<keyword evidence="3" id="KW-1003">Cell membrane</keyword>